<dbReference type="RefSeq" id="WP_188448104.1">
    <property type="nucleotide sequence ID" value="NZ_BMFO01000002.1"/>
</dbReference>
<dbReference type="AlphaFoldDB" id="A0A917CIP6"/>
<proteinExistence type="predicted"/>
<feature type="transmembrane region" description="Helical" evidence="1">
    <location>
        <begin position="28"/>
        <end position="44"/>
    </location>
</feature>
<accession>A0A917CIP6</accession>
<reference evidence="2" key="2">
    <citation type="submission" date="2020-09" db="EMBL/GenBank/DDBJ databases">
        <authorList>
            <person name="Sun Q."/>
            <person name="Zhou Y."/>
        </authorList>
    </citation>
    <scope>NUCLEOTIDE SEQUENCE</scope>
    <source>
        <strain evidence="2">CGMCC 1.12726</strain>
    </source>
</reference>
<keyword evidence="1" id="KW-1133">Transmembrane helix</keyword>
<gene>
    <name evidence="2" type="ORF">GCM10010960_08200</name>
</gene>
<evidence type="ECO:0000256" key="1">
    <source>
        <dbReference type="SAM" id="Phobius"/>
    </source>
</evidence>
<keyword evidence="1" id="KW-0812">Transmembrane</keyword>
<comment type="caution">
    <text evidence="2">The sequence shown here is derived from an EMBL/GenBank/DDBJ whole genome shotgun (WGS) entry which is preliminary data.</text>
</comment>
<organism evidence="2 3">
    <name type="scientific">Arenimonas maotaiensis</name>
    <dbReference type="NCBI Taxonomy" id="1446479"/>
    <lineage>
        <taxon>Bacteria</taxon>
        <taxon>Pseudomonadati</taxon>
        <taxon>Pseudomonadota</taxon>
        <taxon>Gammaproteobacteria</taxon>
        <taxon>Lysobacterales</taxon>
        <taxon>Lysobacteraceae</taxon>
        <taxon>Arenimonas</taxon>
    </lineage>
</organism>
<dbReference type="Proteomes" id="UP000632858">
    <property type="component" value="Unassembled WGS sequence"/>
</dbReference>
<keyword evidence="3" id="KW-1185">Reference proteome</keyword>
<evidence type="ECO:0000313" key="3">
    <source>
        <dbReference type="Proteomes" id="UP000632858"/>
    </source>
</evidence>
<reference evidence="2" key="1">
    <citation type="journal article" date="2014" name="Int. J. Syst. Evol. Microbiol.">
        <title>Complete genome sequence of Corynebacterium casei LMG S-19264T (=DSM 44701T), isolated from a smear-ripened cheese.</title>
        <authorList>
            <consortium name="US DOE Joint Genome Institute (JGI-PGF)"/>
            <person name="Walter F."/>
            <person name="Albersmeier A."/>
            <person name="Kalinowski J."/>
            <person name="Ruckert C."/>
        </authorList>
    </citation>
    <scope>NUCLEOTIDE SEQUENCE</scope>
    <source>
        <strain evidence="2">CGMCC 1.12726</strain>
    </source>
</reference>
<evidence type="ECO:0000313" key="2">
    <source>
        <dbReference type="EMBL" id="GGF88700.1"/>
    </source>
</evidence>
<dbReference type="EMBL" id="BMFO01000002">
    <property type="protein sequence ID" value="GGF88700.1"/>
    <property type="molecule type" value="Genomic_DNA"/>
</dbReference>
<protein>
    <recommendedName>
        <fullName evidence="4">PEP-CTERM sorting domain-containing protein</fullName>
    </recommendedName>
</protein>
<keyword evidence="1" id="KW-0472">Membrane</keyword>
<sequence>MRKLIPLLIVAVGAALMAFKIVEDSEPGAIPLLLVLIGGAWYLIGRRRS</sequence>
<evidence type="ECO:0008006" key="4">
    <source>
        <dbReference type="Google" id="ProtNLM"/>
    </source>
</evidence>
<name>A0A917CIP6_9GAMM</name>